<accession>A0A8X7N524</accession>
<proteinExistence type="predicted"/>
<feature type="region of interest" description="Disordered" evidence="6">
    <location>
        <begin position="530"/>
        <end position="549"/>
    </location>
</feature>
<comment type="caution">
    <text evidence="7">The sequence shown here is derived from an EMBL/GenBank/DDBJ whole genome shotgun (WGS) entry which is preliminary data.</text>
</comment>
<dbReference type="SUPFAM" id="SSF53098">
    <property type="entry name" value="Ribonuclease H-like"/>
    <property type="match status" value="1"/>
</dbReference>
<reference evidence="7" key="2">
    <citation type="journal article" date="2019" name="IMA Fungus">
        <title>Genome sequencing and comparison of five Tilletia species to identify candidate genes for the detection of regulated species infecting wheat.</title>
        <authorList>
            <person name="Nguyen H.D.T."/>
            <person name="Sultana T."/>
            <person name="Kesanakurti P."/>
            <person name="Hambleton S."/>
        </authorList>
    </citation>
    <scope>NUCLEOTIDE SEQUENCE</scope>
    <source>
        <strain evidence="7">DAOMC 236422</strain>
    </source>
</reference>
<dbReference type="Proteomes" id="UP000078113">
    <property type="component" value="Unassembled WGS sequence"/>
</dbReference>
<evidence type="ECO:0000256" key="3">
    <source>
        <dbReference type="ARBA" id="ARBA00022771"/>
    </source>
</evidence>
<feature type="compositionally biased region" description="Acidic residues" evidence="6">
    <location>
        <begin position="181"/>
        <end position="211"/>
    </location>
</feature>
<dbReference type="PANTHER" id="PTHR46481:SF10">
    <property type="entry name" value="ZINC FINGER BED DOMAIN-CONTAINING PROTEIN 39"/>
    <property type="match status" value="1"/>
</dbReference>
<dbReference type="InterPro" id="IPR012337">
    <property type="entry name" value="RNaseH-like_sf"/>
</dbReference>
<sequence length="549" mass="61086">MMPSHQTVSRYIAKVSKAMVQHITNELAEVKGCFHLATDVWTSANGHAFLGLIICYQQSGVSVRRVLEMIPFLDQHTAVNVAEATHRVLMKYGVGSRNWNVVSDNASENTSMMPLLAAKNGLPRFKVDGDNDMSCRVRCAAHILNLISKSILNGFSPKKKKGQSSLTSDGNDDTGRNGVDIGDDDDSDSDSEASDEEGGDREVVVEDEDDLAVSRALNPDLDLTEDDDENQLDLISAQTSNAGKEGVTSNAAKRAACEVNMRNKEVADAIKKLAWLASLLRYSPRKRRIFERHCAKMGCEGPHRLLRDVVTRWDSTKDILQRGLDLWQGILSFTEAPHTPIPQEKRLKRSNEGDLRKLLDLLLPIAKATKQFSSTTPNIGDVIGMFKNLDKHFVNVSKTDGLEEVWKQAAARGHAMSAKYYGLTYQANVIAIGTLLHPNFRKYALGLLKWTKDWQNSAEAQPREVFHESYEMDEVEDEPQTESQRAAHDKLDELSKGLLQLAQSQREKTSPSEAIDLWLSEPITIYTRRSNGRAGRSAPMVVGRAREGE</sequence>
<protein>
    <recommendedName>
        <fullName evidence="9">AC transposase</fullName>
    </recommendedName>
</protein>
<evidence type="ECO:0008006" key="9">
    <source>
        <dbReference type="Google" id="ProtNLM"/>
    </source>
</evidence>
<evidence type="ECO:0000313" key="7">
    <source>
        <dbReference type="EMBL" id="KAE8266689.1"/>
    </source>
</evidence>
<dbReference type="GO" id="GO:0008270">
    <property type="term" value="F:zinc ion binding"/>
    <property type="evidence" value="ECO:0007669"/>
    <property type="project" value="UniProtKB-KW"/>
</dbReference>
<dbReference type="PANTHER" id="PTHR46481">
    <property type="entry name" value="ZINC FINGER BED DOMAIN-CONTAINING PROTEIN 4"/>
    <property type="match status" value="1"/>
</dbReference>
<keyword evidence="5" id="KW-0539">Nucleus</keyword>
<dbReference type="EMBL" id="LWDG02000306">
    <property type="protein sequence ID" value="KAE8266689.1"/>
    <property type="molecule type" value="Genomic_DNA"/>
</dbReference>
<reference evidence="7" key="1">
    <citation type="submission" date="2016-04" db="EMBL/GenBank/DDBJ databases">
        <authorList>
            <person name="Nguyen H.D."/>
            <person name="Samba Siva P."/>
            <person name="Cullis J."/>
            <person name="Levesque C.A."/>
            <person name="Hambleton S."/>
        </authorList>
    </citation>
    <scope>NUCLEOTIDE SEQUENCE</scope>
    <source>
        <strain evidence="7">DAOMC 236422</strain>
    </source>
</reference>
<evidence type="ECO:0000313" key="8">
    <source>
        <dbReference type="Proteomes" id="UP000078113"/>
    </source>
</evidence>
<evidence type="ECO:0000256" key="2">
    <source>
        <dbReference type="ARBA" id="ARBA00022723"/>
    </source>
</evidence>
<dbReference type="GO" id="GO:0005634">
    <property type="term" value="C:nucleus"/>
    <property type="evidence" value="ECO:0007669"/>
    <property type="project" value="UniProtKB-SubCell"/>
</dbReference>
<evidence type="ECO:0000256" key="6">
    <source>
        <dbReference type="SAM" id="MobiDB-lite"/>
    </source>
</evidence>
<name>A0A8X7N524_9BASI</name>
<comment type="subcellular location">
    <subcellularLocation>
        <location evidence="1">Nucleus</location>
    </subcellularLocation>
</comment>
<dbReference type="InterPro" id="IPR052035">
    <property type="entry name" value="ZnF_BED_domain_contain"/>
</dbReference>
<organism evidence="7 8">
    <name type="scientific">Tilletia walkeri</name>
    <dbReference type="NCBI Taxonomy" id="117179"/>
    <lineage>
        <taxon>Eukaryota</taxon>
        <taxon>Fungi</taxon>
        <taxon>Dikarya</taxon>
        <taxon>Basidiomycota</taxon>
        <taxon>Ustilaginomycotina</taxon>
        <taxon>Exobasidiomycetes</taxon>
        <taxon>Tilletiales</taxon>
        <taxon>Tilletiaceae</taxon>
        <taxon>Tilletia</taxon>
    </lineage>
</organism>
<evidence type="ECO:0000256" key="1">
    <source>
        <dbReference type="ARBA" id="ARBA00004123"/>
    </source>
</evidence>
<keyword evidence="3" id="KW-0863">Zinc-finger</keyword>
<dbReference type="AlphaFoldDB" id="A0A8X7N524"/>
<keyword evidence="4" id="KW-0862">Zinc</keyword>
<feature type="region of interest" description="Disordered" evidence="6">
    <location>
        <begin position="157"/>
        <end position="211"/>
    </location>
</feature>
<evidence type="ECO:0000256" key="4">
    <source>
        <dbReference type="ARBA" id="ARBA00022833"/>
    </source>
</evidence>
<keyword evidence="8" id="KW-1185">Reference proteome</keyword>
<evidence type="ECO:0000256" key="5">
    <source>
        <dbReference type="ARBA" id="ARBA00023242"/>
    </source>
</evidence>
<gene>
    <name evidence="7" type="ORF">A4X09_0g5664</name>
</gene>
<keyword evidence="2" id="KW-0479">Metal-binding</keyword>